<gene>
    <name evidence="1" type="ORF">F5I99_18285</name>
</gene>
<accession>A0A5J6LJ02</accession>
<dbReference type="RefSeq" id="WP_151058547.1">
    <property type="nucleotide sequence ID" value="NZ_CP044222.1"/>
</dbReference>
<dbReference type="InterPro" id="IPR058059">
    <property type="entry name" value="PA3496-like"/>
</dbReference>
<evidence type="ECO:0000313" key="2">
    <source>
        <dbReference type="Proteomes" id="UP000325606"/>
    </source>
</evidence>
<sequence>MLIRQEQDLDPIQTEVFDLLVGYDVEEKNRRKQTATRRLFEARRAIEKRREEAALAAFIDREKWFDEE</sequence>
<keyword evidence="2" id="KW-1185">Reference proteome</keyword>
<organism evidence="1 2">
    <name type="scientific">Nitrincola iocasae</name>
    <dbReference type="NCBI Taxonomy" id="2614693"/>
    <lineage>
        <taxon>Bacteria</taxon>
        <taxon>Pseudomonadati</taxon>
        <taxon>Pseudomonadota</taxon>
        <taxon>Gammaproteobacteria</taxon>
        <taxon>Oceanospirillales</taxon>
        <taxon>Oceanospirillaceae</taxon>
        <taxon>Nitrincola</taxon>
    </lineage>
</organism>
<dbReference type="KEGG" id="nik:F5I99_18285"/>
<proteinExistence type="predicted"/>
<protein>
    <submittedName>
        <fullName evidence="1">Uncharacterized protein</fullName>
    </submittedName>
</protein>
<dbReference type="Proteomes" id="UP000325606">
    <property type="component" value="Chromosome"/>
</dbReference>
<evidence type="ECO:0000313" key="1">
    <source>
        <dbReference type="EMBL" id="QEW08282.1"/>
    </source>
</evidence>
<dbReference type="NCBIfam" id="NF046101">
    <property type="entry name" value="PA3496_fam"/>
    <property type="match status" value="1"/>
</dbReference>
<dbReference type="EMBL" id="CP044222">
    <property type="protein sequence ID" value="QEW08282.1"/>
    <property type="molecule type" value="Genomic_DNA"/>
</dbReference>
<reference evidence="1 2" key="1">
    <citation type="submission" date="2019-09" db="EMBL/GenBank/DDBJ databases">
        <title>Nitrincola iocasae sp. nov., a bacterium isolated from the sediment collected at a cold seep field in South China Sea.</title>
        <authorList>
            <person name="Zhang H."/>
            <person name="Wang H."/>
            <person name="Li C."/>
        </authorList>
    </citation>
    <scope>NUCLEOTIDE SEQUENCE [LARGE SCALE GENOMIC DNA]</scope>
    <source>
        <strain evidence="1 2">KXZD1103</strain>
    </source>
</reference>
<dbReference type="AlphaFoldDB" id="A0A5J6LJ02"/>
<name>A0A5J6LJ02_9GAMM</name>